<dbReference type="Proteomes" id="UP001055712">
    <property type="component" value="Unassembled WGS sequence"/>
</dbReference>
<dbReference type="AlphaFoldDB" id="A0A9D4Z1S5"/>
<reference evidence="2" key="1">
    <citation type="journal article" date="2019" name="Plant J.">
        <title>Chlorella vulgaris genome assembly and annotation reveals the molecular basis for metabolic acclimation to high light conditions.</title>
        <authorList>
            <person name="Cecchin M."/>
            <person name="Marcolungo L."/>
            <person name="Rossato M."/>
            <person name="Girolomoni L."/>
            <person name="Cosentino E."/>
            <person name="Cuine S."/>
            <person name="Li-Beisson Y."/>
            <person name="Delledonne M."/>
            <person name="Ballottari M."/>
        </authorList>
    </citation>
    <scope>NUCLEOTIDE SEQUENCE</scope>
    <source>
        <strain evidence="2">211/11P</strain>
    </source>
</reference>
<sequence>MQPHETQNLLPKTLGLRLFPSLFPRLSLTYTLESLAGGLTARKCEQGLEPARGNQPQRRRARASVDAGDAGRGVAWRGSVMKKHLYRAEDVEEYMELCILLSPANGWWVQIWQPYARRHWPRRADVKQQQQSRKQTVAAGKPARCPGPPQTIP</sequence>
<evidence type="ECO:0000256" key="1">
    <source>
        <dbReference type="SAM" id="MobiDB-lite"/>
    </source>
</evidence>
<evidence type="ECO:0000313" key="3">
    <source>
        <dbReference type="Proteomes" id="UP001055712"/>
    </source>
</evidence>
<comment type="caution">
    <text evidence="2">The sequence shown here is derived from an EMBL/GenBank/DDBJ whole genome shotgun (WGS) entry which is preliminary data.</text>
</comment>
<gene>
    <name evidence="2" type="ORF">D9Q98_000029</name>
</gene>
<feature type="region of interest" description="Disordered" evidence="1">
    <location>
        <begin position="47"/>
        <end position="66"/>
    </location>
</feature>
<proteinExistence type="predicted"/>
<evidence type="ECO:0000313" key="2">
    <source>
        <dbReference type="EMBL" id="KAI3437576.1"/>
    </source>
</evidence>
<protein>
    <submittedName>
        <fullName evidence="2">Uncharacterized protein</fullName>
    </submittedName>
</protein>
<dbReference type="EMBL" id="SIDB01000001">
    <property type="protein sequence ID" value="KAI3437576.1"/>
    <property type="molecule type" value="Genomic_DNA"/>
</dbReference>
<organism evidence="2 3">
    <name type="scientific">Chlorella vulgaris</name>
    <name type="common">Green alga</name>
    <dbReference type="NCBI Taxonomy" id="3077"/>
    <lineage>
        <taxon>Eukaryota</taxon>
        <taxon>Viridiplantae</taxon>
        <taxon>Chlorophyta</taxon>
        <taxon>core chlorophytes</taxon>
        <taxon>Trebouxiophyceae</taxon>
        <taxon>Chlorellales</taxon>
        <taxon>Chlorellaceae</taxon>
        <taxon>Chlorella clade</taxon>
        <taxon>Chlorella</taxon>
    </lineage>
</organism>
<keyword evidence="3" id="KW-1185">Reference proteome</keyword>
<reference evidence="2" key="2">
    <citation type="submission" date="2020-11" db="EMBL/GenBank/DDBJ databases">
        <authorList>
            <person name="Cecchin M."/>
            <person name="Marcolungo L."/>
            <person name="Rossato M."/>
            <person name="Girolomoni L."/>
            <person name="Cosentino E."/>
            <person name="Cuine S."/>
            <person name="Li-Beisson Y."/>
            <person name="Delledonne M."/>
            <person name="Ballottari M."/>
        </authorList>
    </citation>
    <scope>NUCLEOTIDE SEQUENCE</scope>
    <source>
        <strain evidence="2">211/11P</strain>
        <tissue evidence="2">Whole cell</tissue>
    </source>
</reference>
<name>A0A9D4Z1S5_CHLVU</name>
<accession>A0A9D4Z1S5</accession>
<feature type="region of interest" description="Disordered" evidence="1">
    <location>
        <begin position="127"/>
        <end position="153"/>
    </location>
</feature>